<evidence type="ECO:0000259" key="1">
    <source>
        <dbReference type="Pfam" id="PF07905"/>
    </source>
</evidence>
<sequence length="386" mass="44807">MIQIRELLKMPLFQSFKLIAGENGLNQQLSNVVILEYESVNNSYHVFNPGDFILTSLFFAVNDPESIVPALRNVINRRIAGIAIKTVFFEDVPLEIKKYAEEKQVPIFTFNEVYMEDLILCVSNFLKLKQHFLINENHINKLVHTVSSPELMQHVVKQINPLFFPHVTAAFITPKDEKSNIEFTSHFYELFYKNYNSAISAHYSYIKYQAGMLIIQTSPSAAPVDVSVFNTLLNSIKLDSSLFYIGISEQKSSYCDFHIAIKMAIWANQVGQMNHANITYYRDIGVYKWIAPLLNDSIITKDCQELIYKINEYDKSFKSNLWDTLIIFIKNNGEYAKTAKDLYQHPNTIRYRIKKIREITDLNDNDFYAQLYICVKLYLLSSRSDI</sequence>
<feature type="domain" description="PucR C-terminal helix-turn-helix" evidence="2">
    <location>
        <begin position="321"/>
        <end position="376"/>
    </location>
</feature>
<keyword evidence="4" id="KW-1185">Reference proteome</keyword>
<dbReference type="AlphaFoldDB" id="A0A858BU81"/>
<dbReference type="InterPro" id="IPR042070">
    <property type="entry name" value="PucR_C-HTH_sf"/>
</dbReference>
<dbReference type="Pfam" id="PF13556">
    <property type="entry name" value="HTH_30"/>
    <property type="match status" value="1"/>
</dbReference>
<dbReference type="InterPro" id="IPR051448">
    <property type="entry name" value="CdaR-like_regulators"/>
</dbReference>
<reference evidence="3 4" key="1">
    <citation type="submission" date="2020-02" db="EMBL/GenBank/DDBJ databases">
        <authorList>
            <person name="Kim Y.B."/>
            <person name="Roh S.W."/>
        </authorList>
    </citation>
    <scope>NUCLEOTIDE SEQUENCE [LARGE SCALE GENOMIC DNA]</scope>
    <source>
        <strain evidence="3 4">DSM 103574</strain>
    </source>
</reference>
<proteinExistence type="predicted"/>
<organism evidence="3 4">
    <name type="scientific">Aminipila butyrica</name>
    <dbReference type="NCBI Taxonomy" id="433296"/>
    <lineage>
        <taxon>Bacteria</taxon>
        <taxon>Bacillati</taxon>
        <taxon>Bacillota</taxon>
        <taxon>Clostridia</taxon>
        <taxon>Peptostreptococcales</taxon>
        <taxon>Anaerovoracaceae</taxon>
        <taxon>Aminipila</taxon>
    </lineage>
</organism>
<feature type="domain" description="Purine catabolism PurC-like" evidence="1">
    <location>
        <begin position="6"/>
        <end position="117"/>
    </location>
</feature>
<dbReference type="Proteomes" id="UP000466848">
    <property type="component" value="Chromosome"/>
</dbReference>
<evidence type="ECO:0000313" key="4">
    <source>
        <dbReference type="Proteomes" id="UP000466848"/>
    </source>
</evidence>
<name>A0A858BU81_9FIRM</name>
<evidence type="ECO:0000259" key="2">
    <source>
        <dbReference type="Pfam" id="PF13556"/>
    </source>
</evidence>
<accession>A0A858BU81</accession>
<evidence type="ECO:0000313" key="3">
    <source>
        <dbReference type="EMBL" id="QIB69591.1"/>
    </source>
</evidence>
<dbReference type="InterPro" id="IPR012914">
    <property type="entry name" value="PucR_dom"/>
</dbReference>
<dbReference type="KEGG" id="abut:Ami103574_09710"/>
<dbReference type="EMBL" id="CP048649">
    <property type="protein sequence ID" value="QIB69591.1"/>
    <property type="molecule type" value="Genomic_DNA"/>
</dbReference>
<dbReference type="Pfam" id="PF07905">
    <property type="entry name" value="PucR"/>
    <property type="match status" value="1"/>
</dbReference>
<dbReference type="RefSeq" id="WP_163066832.1">
    <property type="nucleotide sequence ID" value="NZ_CP048649.1"/>
</dbReference>
<dbReference type="Gene3D" id="1.10.10.2840">
    <property type="entry name" value="PucR C-terminal helix-turn-helix domain"/>
    <property type="match status" value="1"/>
</dbReference>
<gene>
    <name evidence="3" type="ORF">Ami103574_09710</name>
</gene>
<dbReference type="PANTHER" id="PTHR33744">
    <property type="entry name" value="CARBOHYDRATE DIACID REGULATOR"/>
    <property type="match status" value="1"/>
</dbReference>
<protein>
    <submittedName>
        <fullName evidence="3">PucR family transcriptional regulator</fullName>
    </submittedName>
</protein>
<dbReference type="InterPro" id="IPR025736">
    <property type="entry name" value="PucR_C-HTH_dom"/>
</dbReference>